<gene>
    <name evidence="1" type="ORF">GCM10009560_73190</name>
</gene>
<reference evidence="1 2" key="1">
    <citation type="journal article" date="2019" name="Int. J. Syst. Evol. Microbiol.">
        <title>The Global Catalogue of Microorganisms (GCM) 10K type strain sequencing project: providing services to taxonomists for standard genome sequencing and annotation.</title>
        <authorList>
            <consortium name="The Broad Institute Genomics Platform"/>
            <consortium name="The Broad Institute Genome Sequencing Center for Infectious Disease"/>
            <person name="Wu L."/>
            <person name="Ma J."/>
        </authorList>
    </citation>
    <scope>NUCLEOTIDE SEQUENCE [LARGE SCALE GENOMIC DNA]</scope>
    <source>
        <strain evidence="1 2">JCM 11136</strain>
    </source>
</reference>
<evidence type="ECO:0000313" key="1">
    <source>
        <dbReference type="EMBL" id="GAA0951933.1"/>
    </source>
</evidence>
<evidence type="ECO:0000313" key="2">
    <source>
        <dbReference type="Proteomes" id="UP001501578"/>
    </source>
</evidence>
<dbReference type="Proteomes" id="UP001501578">
    <property type="component" value="Unassembled WGS sequence"/>
</dbReference>
<sequence>MQGPPRFFGSHVLPSSVPARTKPTNFGLPISEMSAYALGILKWITPREAPMKKMTIRRKSTQRLLSSARRLWVEWCW</sequence>
<protein>
    <submittedName>
        <fullName evidence="1">Uncharacterized protein</fullName>
    </submittedName>
</protein>
<name>A0ABN1R7A4_9ACTN</name>
<comment type="caution">
    <text evidence="1">The sequence shown here is derived from an EMBL/GenBank/DDBJ whole genome shotgun (WGS) entry which is preliminary data.</text>
</comment>
<keyword evidence="2" id="KW-1185">Reference proteome</keyword>
<organism evidence="1 2">
    <name type="scientific">Nonomuraea longicatena</name>
    <dbReference type="NCBI Taxonomy" id="83682"/>
    <lineage>
        <taxon>Bacteria</taxon>
        <taxon>Bacillati</taxon>
        <taxon>Actinomycetota</taxon>
        <taxon>Actinomycetes</taxon>
        <taxon>Streptosporangiales</taxon>
        <taxon>Streptosporangiaceae</taxon>
        <taxon>Nonomuraea</taxon>
    </lineage>
</organism>
<proteinExistence type="predicted"/>
<accession>A0ABN1R7A4</accession>
<dbReference type="EMBL" id="BAAAHQ010000052">
    <property type="protein sequence ID" value="GAA0951933.1"/>
    <property type="molecule type" value="Genomic_DNA"/>
</dbReference>